<sequence>MASDDRGSVLYVEDDADIATMTVTAHDAQHARH</sequence>
<comment type="caution">
    <text evidence="1">The sequence shown here is derived from an EMBL/GenBank/DDBJ whole genome shotgun (WGS) entry which is preliminary data.</text>
</comment>
<keyword evidence="2" id="KW-1185">Reference proteome</keyword>
<gene>
    <name evidence="1" type="ORF">FHX48_000539</name>
</gene>
<name>A0A7W3PL24_9MICO</name>
<accession>A0A7W3PL24</accession>
<evidence type="ECO:0000313" key="1">
    <source>
        <dbReference type="EMBL" id="MBA8815487.1"/>
    </source>
</evidence>
<dbReference type="AlphaFoldDB" id="A0A7W3PL24"/>
<evidence type="ECO:0000313" key="2">
    <source>
        <dbReference type="Proteomes" id="UP000526083"/>
    </source>
</evidence>
<dbReference type="EMBL" id="JACGWY010000001">
    <property type="protein sequence ID" value="MBA8815487.1"/>
    <property type="molecule type" value="Genomic_DNA"/>
</dbReference>
<dbReference type="Proteomes" id="UP000526083">
    <property type="component" value="Unassembled WGS sequence"/>
</dbReference>
<protein>
    <submittedName>
        <fullName evidence="1">Uncharacterized protein</fullName>
    </submittedName>
</protein>
<proteinExistence type="predicted"/>
<reference evidence="1 2" key="1">
    <citation type="submission" date="2020-07" db="EMBL/GenBank/DDBJ databases">
        <title>Sequencing the genomes of 1000 actinobacteria strains.</title>
        <authorList>
            <person name="Klenk H.-P."/>
        </authorList>
    </citation>
    <scope>NUCLEOTIDE SEQUENCE [LARGE SCALE GENOMIC DNA]</scope>
    <source>
        <strain evidence="1 2">DSM 27576</strain>
    </source>
</reference>
<organism evidence="1 2">
    <name type="scientific">Microbacterium halimionae</name>
    <dbReference type="NCBI Taxonomy" id="1526413"/>
    <lineage>
        <taxon>Bacteria</taxon>
        <taxon>Bacillati</taxon>
        <taxon>Actinomycetota</taxon>
        <taxon>Actinomycetes</taxon>
        <taxon>Micrococcales</taxon>
        <taxon>Microbacteriaceae</taxon>
        <taxon>Microbacterium</taxon>
    </lineage>
</organism>